<evidence type="ECO:0000313" key="2">
    <source>
        <dbReference type="Proteomes" id="UP000295344"/>
    </source>
</evidence>
<dbReference type="PANTHER" id="PTHR33361">
    <property type="entry name" value="GLR0591 PROTEIN"/>
    <property type="match status" value="1"/>
</dbReference>
<keyword evidence="2" id="KW-1185">Reference proteome</keyword>
<proteinExistence type="predicted"/>
<dbReference type="AlphaFoldDB" id="A0A4R7FLV0"/>
<dbReference type="InterPro" id="IPR010281">
    <property type="entry name" value="DUF885"/>
</dbReference>
<dbReference type="Pfam" id="PF05960">
    <property type="entry name" value="DUF885"/>
    <property type="match status" value="1"/>
</dbReference>
<accession>A0A4R7FLV0</accession>
<protein>
    <submittedName>
        <fullName evidence="1">Uncharacterized protein (DUF885 family)</fullName>
    </submittedName>
</protein>
<sequence length="564" mass="60849">MHASAARATVAPVTDERVPTEIDRIAEDWVDASVALHPELAVVLGRPGQEGRYGDYSPDGLAADDAAERSVLRRLAAATPADEVDRVTKADLTRELELSIESRDAGLPLRDVNTIESPVQAVRDVFDLEPTATAEDWAAIERRLRGVAPALDGYLERLRAGVREGVVPAVRQVGLAAAQAAEFAAADGFFAGLAARAGAHDAVPASLTAAIESAAIAAAAAYGGLGTALEQEIAPAATPEDAIGRELYALQSRRFLGAAIDLDETYEWGLAELARMAEEQEEVASRIVPGGSVEDAIAALDADPAQRLDGTAALQAWMQRLSDAAIESLGATHFAIEGPVRTLECRIAPTRSGVIYYTPPSDDFSRPGAMWWSVPAGVERFTTWRETSTVYHEGVPGHHLQIATAMTNRSLNTWRRTAGTSGYWEGWALYAERLMAELGHLDADPDRLGMLDGQRMRAARVVVDIGLHLGKRDPAGDVWTRGAALDLLRRHVHMDDAFLRFEVDRYCGWPGQAPSYKVGQRLWEELRAESAGRAGAAFDVRAWHRRVLLMGGMGMDTLRTAVLG</sequence>
<evidence type="ECO:0000313" key="1">
    <source>
        <dbReference type="EMBL" id="TDS77400.1"/>
    </source>
</evidence>
<comment type="caution">
    <text evidence="1">The sequence shown here is derived from an EMBL/GenBank/DDBJ whole genome shotgun (WGS) entry which is preliminary data.</text>
</comment>
<gene>
    <name evidence="1" type="ORF">CLV52_2344</name>
</gene>
<organism evidence="1 2">
    <name type="scientific">Amnibacterium kyonggiense</name>
    <dbReference type="NCBI Taxonomy" id="595671"/>
    <lineage>
        <taxon>Bacteria</taxon>
        <taxon>Bacillati</taxon>
        <taxon>Actinomycetota</taxon>
        <taxon>Actinomycetes</taxon>
        <taxon>Micrococcales</taxon>
        <taxon>Microbacteriaceae</taxon>
        <taxon>Amnibacterium</taxon>
    </lineage>
</organism>
<name>A0A4R7FLV0_9MICO</name>
<dbReference type="Proteomes" id="UP000295344">
    <property type="component" value="Unassembled WGS sequence"/>
</dbReference>
<reference evidence="1 2" key="1">
    <citation type="submission" date="2019-03" db="EMBL/GenBank/DDBJ databases">
        <title>Genomic Encyclopedia of Archaeal and Bacterial Type Strains, Phase II (KMG-II): from individual species to whole genera.</title>
        <authorList>
            <person name="Goeker M."/>
        </authorList>
    </citation>
    <scope>NUCLEOTIDE SEQUENCE [LARGE SCALE GENOMIC DNA]</scope>
    <source>
        <strain evidence="1 2">DSM 24782</strain>
    </source>
</reference>
<dbReference type="EMBL" id="SOAM01000002">
    <property type="protein sequence ID" value="TDS77400.1"/>
    <property type="molecule type" value="Genomic_DNA"/>
</dbReference>
<dbReference type="PANTHER" id="PTHR33361:SF2">
    <property type="entry name" value="DUF885 DOMAIN-CONTAINING PROTEIN"/>
    <property type="match status" value="1"/>
</dbReference>